<organism evidence="2">
    <name type="scientific">viral metagenome</name>
    <dbReference type="NCBI Taxonomy" id="1070528"/>
    <lineage>
        <taxon>unclassified sequences</taxon>
        <taxon>metagenomes</taxon>
        <taxon>organismal metagenomes</taxon>
    </lineage>
</organism>
<name>A0A6C0KWY4_9ZZZZ</name>
<dbReference type="EMBL" id="MN740992">
    <property type="protein sequence ID" value="QHU21771.1"/>
    <property type="molecule type" value="Genomic_DNA"/>
</dbReference>
<evidence type="ECO:0000259" key="1">
    <source>
        <dbReference type="Pfam" id="PF00085"/>
    </source>
</evidence>
<dbReference type="InterPro" id="IPR050620">
    <property type="entry name" value="Thioredoxin_H-type-like"/>
</dbReference>
<dbReference type="InterPro" id="IPR036249">
    <property type="entry name" value="Thioredoxin-like_sf"/>
</dbReference>
<feature type="domain" description="Thioredoxin" evidence="1">
    <location>
        <begin position="26"/>
        <end position="112"/>
    </location>
</feature>
<dbReference type="CDD" id="cd02947">
    <property type="entry name" value="TRX_family"/>
    <property type="match status" value="1"/>
</dbReference>
<dbReference type="SUPFAM" id="SSF52833">
    <property type="entry name" value="Thioredoxin-like"/>
    <property type="match status" value="1"/>
</dbReference>
<dbReference type="InterPro" id="IPR013766">
    <property type="entry name" value="Thioredoxin_domain"/>
</dbReference>
<accession>A0A6C0KWY4</accession>
<dbReference type="PANTHER" id="PTHR10438">
    <property type="entry name" value="THIOREDOXIN"/>
    <property type="match status" value="1"/>
</dbReference>
<dbReference type="PANTHER" id="PTHR10438:SF463">
    <property type="entry name" value="THIOREDOXIN"/>
    <property type="match status" value="1"/>
</dbReference>
<evidence type="ECO:0000313" key="2">
    <source>
        <dbReference type="EMBL" id="QHU21771.1"/>
    </source>
</evidence>
<proteinExistence type="predicted"/>
<reference evidence="2" key="1">
    <citation type="journal article" date="2020" name="Nature">
        <title>Giant virus diversity and host interactions through global metagenomics.</title>
        <authorList>
            <person name="Schulz F."/>
            <person name="Roux S."/>
            <person name="Paez-Espino D."/>
            <person name="Jungbluth S."/>
            <person name="Walsh D.A."/>
            <person name="Denef V.J."/>
            <person name="McMahon K.D."/>
            <person name="Konstantinidis K.T."/>
            <person name="Eloe-Fadrosh E.A."/>
            <person name="Kyrpides N.C."/>
            <person name="Woyke T."/>
        </authorList>
    </citation>
    <scope>NUCLEOTIDE SEQUENCE</scope>
    <source>
        <strain evidence="2">GVMAG-S-3300013286-35</strain>
    </source>
</reference>
<sequence>MRNFVTQLEFEEYWFGRAEVVKPAGVRASDKAFFVYFTASWCGPCKRLDLDKIEAAAKSVGVPLWKVEQTENDYTAGFCDVRSLPTFVLMQPKVIVDKLSNSNTDTIVEWMKRFAPKK</sequence>
<protein>
    <recommendedName>
        <fullName evidence="1">Thioredoxin domain-containing protein</fullName>
    </recommendedName>
</protein>
<dbReference type="Gene3D" id="3.40.30.10">
    <property type="entry name" value="Glutaredoxin"/>
    <property type="match status" value="1"/>
</dbReference>
<dbReference type="Pfam" id="PF00085">
    <property type="entry name" value="Thioredoxin"/>
    <property type="match status" value="1"/>
</dbReference>
<dbReference type="AlphaFoldDB" id="A0A6C0KWY4"/>